<dbReference type="HAMAP" id="MF_01087">
    <property type="entry name" value="UPF0285"/>
    <property type="match status" value="1"/>
</dbReference>
<evidence type="ECO:0000313" key="3">
    <source>
        <dbReference type="Proteomes" id="UP001060368"/>
    </source>
</evidence>
<name>A0A9E7TIW5_9EURY</name>
<evidence type="ECO:0000313" key="2">
    <source>
        <dbReference type="EMBL" id="UUX91259.1"/>
    </source>
</evidence>
<dbReference type="EMBL" id="CP096115">
    <property type="protein sequence ID" value="UUX91259.1"/>
    <property type="molecule type" value="Genomic_DNA"/>
</dbReference>
<reference evidence="2" key="1">
    <citation type="submission" date="2022-04" db="EMBL/GenBank/DDBJ databases">
        <title>Complete genome of Methanoplanus endosymbiosus DSM 3599.</title>
        <authorList>
            <person name="Chen S.-C."/>
            <person name="You Y.-T."/>
            <person name="Zhou Y.-Z."/>
            <person name="Lai M.-C."/>
        </authorList>
    </citation>
    <scope>NUCLEOTIDE SEQUENCE</scope>
    <source>
        <strain evidence="2">DSM 3599</strain>
    </source>
</reference>
<dbReference type="NCBIfam" id="TIGR03281">
    <property type="entry name" value="methan_mark_12"/>
    <property type="match status" value="1"/>
</dbReference>
<sequence>MYIGIDHGTSAIRFSSGEDKFKISRKDAVNFSYEDLNRLCPLDCIEGIAVCYSMGDAITEITPIDKVKNRGIVTKEGAGEHIGGGTKVYDEIERSGIPAVVIPGIHRNSPTDPRFKVYSHQTSPEKIGIAYLVHRDLGDNFIVSDISSNTVSLLVTGGHITGAFDACIFAPGTKHGAIDVDGIRKTDSGEWTANEAFLHAGTDENVPPEYRRDTIAMFAAMECASLKLLNRDAPVALAGSMAEEVSDIISSLLDEEVFVYDEWAASDGLSMIASDVFSGKKEILGLKVSELKR</sequence>
<keyword evidence="3" id="KW-1185">Reference proteome</keyword>
<dbReference type="Proteomes" id="UP001060368">
    <property type="component" value="Chromosome"/>
</dbReference>
<dbReference type="KEGG" id="mend:L6E24_07670"/>
<dbReference type="InterPro" id="IPR016735">
    <property type="entry name" value="Methan_mark_12"/>
</dbReference>
<proteinExistence type="inferred from homology"/>
<dbReference type="RefSeq" id="WP_257741411.1">
    <property type="nucleotide sequence ID" value="NZ_CP096115.1"/>
</dbReference>
<dbReference type="AlphaFoldDB" id="A0A9E7TIW5"/>
<gene>
    <name evidence="2" type="ORF">L6E24_07670</name>
</gene>
<protein>
    <recommendedName>
        <fullName evidence="1">UPF0285 protein L6E24_07670</fullName>
    </recommendedName>
</protein>
<evidence type="ECO:0000256" key="1">
    <source>
        <dbReference type="HAMAP-Rule" id="MF_01087"/>
    </source>
</evidence>
<organism evidence="2 3">
    <name type="scientific">Methanoplanus endosymbiosus</name>
    <dbReference type="NCBI Taxonomy" id="33865"/>
    <lineage>
        <taxon>Archaea</taxon>
        <taxon>Methanobacteriati</taxon>
        <taxon>Methanobacteriota</taxon>
        <taxon>Stenosarchaea group</taxon>
        <taxon>Methanomicrobia</taxon>
        <taxon>Methanomicrobiales</taxon>
        <taxon>Methanomicrobiaceae</taxon>
        <taxon>Methanoplanus</taxon>
    </lineage>
</organism>
<dbReference type="GeneID" id="74307568"/>
<accession>A0A9E7TIW5</accession>
<comment type="similarity">
    <text evidence="1">Belongs to the UPF0285 family.</text>
</comment>